<dbReference type="EMBL" id="CAJGYM010000002">
    <property type="protein sequence ID" value="CAD6185022.1"/>
    <property type="molecule type" value="Genomic_DNA"/>
</dbReference>
<keyword evidence="4" id="KW-1185">Reference proteome</keyword>
<protein>
    <submittedName>
        <fullName evidence="3">Uncharacterized protein</fullName>
    </submittedName>
</protein>
<evidence type="ECO:0000256" key="1">
    <source>
        <dbReference type="SAM" id="MobiDB-lite"/>
    </source>
</evidence>
<evidence type="ECO:0000256" key="2">
    <source>
        <dbReference type="SAM" id="SignalP"/>
    </source>
</evidence>
<organism evidence="3 4">
    <name type="scientific">Caenorhabditis auriculariae</name>
    <dbReference type="NCBI Taxonomy" id="2777116"/>
    <lineage>
        <taxon>Eukaryota</taxon>
        <taxon>Metazoa</taxon>
        <taxon>Ecdysozoa</taxon>
        <taxon>Nematoda</taxon>
        <taxon>Chromadorea</taxon>
        <taxon>Rhabditida</taxon>
        <taxon>Rhabditina</taxon>
        <taxon>Rhabditomorpha</taxon>
        <taxon>Rhabditoidea</taxon>
        <taxon>Rhabditidae</taxon>
        <taxon>Peloderinae</taxon>
        <taxon>Caenorhabditis</taxon>
    </lineage>
</organism>
<dbReference type="AlphaFoldDB" id="A0A8S1GQE5"/>
<name>A0A8S1GQE5_9PELO</name>
<feature type="compositionally biased region" description="Polar residues" evidence="1">
    <location>
        <begin position="416"/>
        <end position="428"/>
    </location>
</feature>
<feature type="compositionally biased region" description="Low complexity" evidence="1">
    <location>
        <begin position="393"/>
        <end position="415"/>
    </location>
</feature>
<dbReference type="Proteomes" id="UP000835052">
    <property type="component" value="Unassembled WGS sequence"/>
</dbReference>
<feature type="region of interest" description="Disordered" evidence="1">
    <location>
        <begin position="720"/>
        <end position="742"/>
    </location>
</feature>
<dbReference type="OrthoDB" id="5874724at2759"/>
<feature type="compositionally biased region" description="Low complexity" evidence="1">
    <location>
        <begin position="493"/>
        <end position="511"/>
    </location>
</feature>
<accession>A0A8S1GQE5</accession>
<gene>
    <name evidence="3" type="ORF">CAUJ_LOCUS941</name>
</gene>
<feature type="compositionally biased region" description="Low complexity" evidence="1">
    <location>
        <begin position="288"/>
        <end position="316"/>
    </location>
</feature>
<feature type="compositionally biased region" description="Polar residues" evidence="1">
    <location>
        <begin position="443"/>
        <end position="492"/>
    </location>
</feature>
<feature type="compositionally biased region" description="Polar residues" evidence="1">
    <location>
        <begin position="647"/>
        <end position="670"/>
    </location>
</feature>
<feature type="compositionally biased region" description="Polar residues" evidence="1">
    <location>
        <begin position="224"/>
        <end position="239"/>
    </location>
</feature>
<evidence type="ECO:0000313" key="4">
    <source>
        <dbReference type="Proteomes" id="UP000835052"/>
    </source>
</evidence>
<comment type="caution">
    <text evidence="3">The sequence shown here is derived from an EMBL/GenBank/DDBJ whole genome shotgun (WGS) entry which is preliminary data.</text>
</comment>
<feature type="signal peptide" evidence="2">
    <location>
        <begin position="1"/>
        <end position="22"/>
    </location>
</feature>
<feature type="region of interest" description="Disordered" evidence="1">
    <location>
        <begin position="212"/>
        <end position="250"/>
    </location>
</feature>
<feature type="chain" id="PRO_5035764878" evidence="2">
    <location>
        <begin position="23"/>
        <end position="841"/>
    </location>
</feature>
<feature type="compositionally biased region" description="Polar residues" evidence="1">
    <location>
        <begin position="317"/>
        <end position="342"/>
    </location>
</feature>
<proteinExistence type="predicted"/>
<feature type="compositionally biased region" description="Polar residues" evidence="1">
    <location>
        <begin position="275"/>
        <end position="287"/>
    </location>
</feature>
<evidence type="ECO:0000313" key="3">
    <source>
        <dbReference type="EMBL" id="CAD6185022.1"/>
    </source>
</evidence>
<feature type="compositionally biased region" description="Polar residues" evidence="1">
    <location>
        <begin position="351"/>
        <end position="392"/>
    </location>
</feature>
<feature type="compositionally biased region" description="Polar residues" evidence="1">
    <location>
        <begin position="720"/>
        <end position="736"/>
    </location>
</feature>
<feature type="region of interest" description="Disordered" evidence="1">
    <location>
        <begin position="271"/>
        <end position="670"/>
    </location>
</feature>
<feature type="compositionally biased region" description="Polar residues" evidence="1">
    <location>
        <begin position="512"/>
        <end position="619"/>
    </location>
</feature>
<keyword evidence="2" id="KW-0732">Signal</keyword>
<sequence length="841" mass="87140">MVLLNICQILVNVKLLNSGCSSQCVGCSGPQQQQSFQAPCCSNNPQFQQVQQSRTFTNGAQTGQMVMMYSGNGQQNSAVVSSYNAVNQGSPNYQNPGPIPAPGSQIYPQNDQTNQFGLTQAPFYNQGGATVGGGVSSNPTIGGGVSPIYNQNSGSVGGGVTASPNIGGGVNYNPPPYNTQGGAVIGGGVTSGPAVGGNVVPNQQGTSYTATYSQSYVGGPTPSPNYGSPNQQGFSSTATPLIPNEGVGYQPFVPTGNTAYNNAGGYNSANAGYDQGQSYQLPNQQFDGQGVPPGNQQIPPQNQNQQQGVIGSQQNGLRGSTTPFPQNNQQGASNIGQSNSQAPYPAEQYPAGTTSNGEPQSFQNEPSTPAYQDQTNNNPAFSTPPTVSQDKTGGSSVVSSNQGGPTGGPPSTTSSNFDPSLYLSTRNPNYPVPVVVGAGGSTPYPTQQSSNQNFPATESSPNNGQIITENQGASSTGGQQYQTTPYPQGFSSTQGPFGPTQQTQGGATPFQSTQSPSSNVPFNVNPTTQQPFNGQPTSQQPFNGQPTSQQPFNGQPTTQGFQQSTGFNTPPTTTMIPSGQNADGTFFNPQQQNQYDQGSTVPQAQYPSQQEIMAASGQNRSGGGNGVTPSTPQPQFPSQQEILAASGQPTSSLASGNTGAPATNFVTPQPQFPSQQDLLVAAGQNPNAQNSASFNLQTVGSTPQPRFPSQQELLTASGQTQAGQQFVGSSGNQAASGTIPPAQFPSQQELLAREQQVGSTVAPNGGVFLRPPSDNKVPGQPGYTPLYSDGNMNTQYGRYNNQSGAEPIQGAQFDQPRNDIEKSSARLTSILAAFLMAIIFF</sequence>
<reference evidence="3" key="1">
    <citation type="submission" date="2020-10" db="EMBL/GenBank/DDBJ databases">
        <authorList>
            <person name="Kikuchi T."/>
        </authorList>
    </citation>
    <scope>NUCLEOTIDE SEQUENCE</scope>
    <source>
        <strain evidence="3">NKZ352</strain>
    </source>
</reference>